<proteinExistence type="inferred from homology"/>
<keyword evidence="3" id="KW-0472">Membrane</keyword>
<dbReference type="EMBL" id="OZ004260">
    <property type="protein sequence ID" value="CAK7920294.1"/>
    <property type="molecule type" value="Genomic_DNA"/>
</dbReference>
<name>A0ABP0EJ22_9ASCO</name>
<feature type="domain" description="Phosphatidylinositol N-acetylglucosaminyltransferase subunit H conserved" evidence="4">
    <location>
        <begin position="108"/>
        <end position="171"/>
    </location>
</feature>
<keyword evidence="3" id="KW-0812">Transmembrane</keyword>
<comment type="pathway">
    <text evidence="1">Glycolipid biosynthesis; glycosylphosphatidylinositol-anchor biosynthesis.</text>
</comment>
<evidence type="ECO:0000313" key="5">
    <source>
        <dbReference type="EMBL" id="CAK7920294.1"/>
    </source>
</evidence>
<evidence type="ECO:0000256" key="1">
    <source>
        <dbReference type="ARBA" id="ARBA00004687"/>
    </source>
</evidence>
<protein>
    <recommendedName>
        <fullName evidence="4">Phosphatidylinositol N-acetylglucosaminyltransferase subunit H conserved domain-containing protein</fullName>
    </recommendedName>
</protein>
<reference evidence="5 6" key="1">
    <citation type="submission" date="2024-01" db="EMBL/GenBank/DDBJ databases">
        <authorList>
            <consortium name="Genoscope - CEA"/>
            <person name="William W."/>
        </authorList>
    </citation>
    <scope>NUCLEOTIDE SEQUENCE [LARGE SCALE GENOMIC DNA]</scope>
    <source>
        <strain evidence="5 6">29B2s-10</strain>
    </source>
</reference>
<dbReference type="InterPro" id="IPR044215">
    <property type="entry name" value="PIG-H"/>
</dbReference>
<gene>
    <name evidence="5" type="ORF">CAAN4_H00870</name>
</gene>
<dbReference type="Proteomes" id="UP001497600">
    <property type="component" value="Chromosome H"/>
</dbReference>
<dbReference type="Pfam" id="PF10181">
    <property type="entry name" value="PIG-H"/>
    <property type="match status" value="1"/>
</dbReference>
<feature type="transmembrane region" description="Helical" evidence="3">
    <location>
        <begin position="86"/>
        <end position="103"/>
    </location>
</feature>
<dbReference type="InterPro" id="IPR019328">
    <property type="entry name" value="PIGH-H_dom"/>
</dbReference>
<dbReference type="PANTHER" id="PTHR15231:SF1">
    <property type="entry name" value="PHOSPHATIDYLINOSITOL N-ACETYLGLUCOSAMINYLTRANSFERASE SUBUNIT H"/>
    <property type="match status" value="1"/>
</dbReference>
<organism evidence="5 6">
    <name type="scientific">[Candida] anglica</name>
    <dbReference type="NCBI Taxonomy" id="148631"/>
    <lineage>
        <taxon>Eukaryota</taxon>
        <taxon>Fungi</taxon>
        <taxon>Dikarya</taxon>
        <taxon>Ascomycota</taxon>
        <taxon>Saccharomycotina</taxon>
        <taxon>Pichiomycetes</taxon>
        <taxon>Debaryomycetaceae</taxon>
        <taxon>Kurtzmaniella</taxon>
    </lineage>
</organism>
<evidence type="ECO:0000256" key="2">
    <source>
        <dbReference type="ARBA" id="ARBA00009610"/>
    </source>
</evidence>
<accession>A0ABP0EJ22</accession>
<evidence type="ECO:0000259" key="4">
    <source>
        <dbReference type="Pfam" id="PF10181"/>
    </source>
</evidence>
<sequence>MSSGKDFILDIVPKEASPDSSVVKFIVKDRESAFCKYIRTPLLGILGSILCAYFAYVTSKVYTPNQSILTLEGLKYLSTQYETRDLIIGVVLSIIILMIYLRQERQDSMVVMKDIGIQLNSQGRWRLIGKNTDKNCFIPQTEIIDLVIHEGFHGFGQVIFYMCILTKSQNSNNDTSKVKEQIKINNKNCNQNESIIKIAFPGFLPRKDILVEVWKQSRNVLFGASRRYWRRVPGQGLKECN</sequence>
<keyword evidence="6" id="KW-1185">Reference proteome</keyword>
<keyword evidence="3" id="KW-1133">Transmembrane helix</keyword>
<evidence type="ECO:0000256" key="3">
    <source>
        <dbReference type="SAM" id="Phobius"/>
    </source>
</evidence>
<evidence type="ECO:0000313" key="6">
    <source>
        <dbReference type="Proteomes" id="UP001497600"/>
    </source>
</evidence>
<dbReference type="PANTHER" id="PTHR15231">
    <property type="entry name" value="PHOSPHATIDYLINOSITOL N-ACETYLGLUCOSAMINYLTRANSFERASE SUBUNIT H"/>
    <property type="match status" value="1"/>
</dbReference>
<comment type="similarity">
    <text evidence="2">Belongs to the PIGH family.</text>
</comment>
<feature type="transmembrane region" description="Helical" evidence="3">
    <location>
        <begin position="37"/>
        <end position="56"/>
    </location>
</feature>